<protein>
    <submittedName>
        <fullName evidence="1">Uncharacterized protein</fullName>
    </submittedName>
</protein>
<keyword evidence="2" id="KW-1185">Reference proteome</keyword>
<name>A0A2P5FU95_TREOI</name>
<dbReference type="EMBL" id="JXTC01000008">
    <property type="protein sequence ID" value="POO01361.1"/>
    <property type="molecule type" value="Genomic_DNA"/>
</dbReference>
<gene>
    <name evidence="1" type="ORF">TorRG33x02_026680</name>
</gene>
<dbReference type="AlphaFoldDB" id="A0A2P5FU95"/>
<reference evidence="2" key="1">
    <citation type="submission" date="2016-06" db="EMBL/GenBank/DDBJ databases">
        <title>Parallel loss of symbiosis genes in relatives of nitrogen-fixing non-legume Parasponia.</title>
        <authorList>
            <person name="Van Velzen R."/>
            <person name="Holmer R."/>
            <person name="Bu F."/>
            <person name="Rutten L."/>
            <person name="Van Zeijl A."/>
            <person name="Liu W."/>
            <person name="Santuari L."/>
            <person name="Cao Q."/>
            <person name="Sharma T."/>
            <person name="Shen D."/>
            <person name="Roswanjaya Y."/>
            <person name="Wardhani T."/>
            <person name="Kalhor M.S."/>
            <person name="Jansen J."/>
            <person name="Van den Hoogen J."/>
            <person name="Gungor B."/>
            <person name="Hartog M."/>
            <person name="Hontelez J."/>
            <person name="Verver J."/>
            <person name="Yang W.-C."/>
            <person name="Schijlen E."/>
            <person name="Repin R."/>
            <person name="Schilthuizen M."/>
            <person name="Schranz E."/>
            <person name="Heidstra R."/>
            <person name="Miyata K."/>
            <person name="Fedorova E."/>
            <person name="Kohlen W."/>
            <person name="Bisseling T."/>
            <person name="Smit S."/>
            <person name="Geurts R."/>
        </authorList>
    </citation>
    <scope>NUCLEOTIDE SEQUENCE [LARGE SCALE GENOMIC DNA]</scope>
    <source>
        <strain evidence="2">cv. RG33-2</strain>
    </source>
</reference>
<accession>A0A2P5FU95</accession>
<proteinExistence type="predicted"/>
<dbReference type="Proteomes" id="UP000237000">
    <property type="component" value="Unassembled WGS sequence"/>
</dbReference>
<evidence type="ECO:0000313" key="1">
    <source>
        <dbReference type="EMBL" id="POO01361.1"/>
    </source>
</evidence>
<evidence type="ECO:0000313" key="2">
    <source>
        <dbReference type="Proteomes" id="UP000237000"/>
    </source>
</evidence>
<sequence length="67" mass="7836">MEKNIYTSGKEHMDLCLVSKILGNRIANLDGLRSMEDRQWILAGGRWFFENQLLSGLSRKRLGRWLI</sequence>
<organism evidence="1 2">
    <name type="scientific">Trema orientale</name>
    <name type="common">Charcoal tree</name>
    <name type="synonym">Celtis orientalis</name>
    <dbReference type="NCBI Taxonomy" id="63057"/>
    <lineage>
        <taxon>Eukaryota</taxon>
        <taxon>Viridiplantae</taxon>
        <taxon>Streptophyta</taxon>
        <taxon>Embryophyta</taxon>
        <taxon>Tracheophyta</taxon>
        <taxon>Spermatophyta</taxon>
        <taxon>Magnoliopsida</taxon>
        <taxon>eudicotyledons</taxon>
        <taxon>Gunneridae</taxon>
        <taxon>Pentapetalae</taxon>
        <taxon>rosids</taxon>
        <taxon>fabids</taxon>
        <taxon>Rosales</taxon>
        <taxon>Cannabaceae</taxon>
        <taxon>Trema</taxon>
    </lineage>
</organism>
<dbReference type="OrthoDB" id="10414472at2759"/>
<dbReference type="InParanoid" id="A0A2P5FU95"/>
<comment type="caution">
    <text evidence="1">The sequence shown here is derived from an EMBL/GenBank/DDBJ whole genome shotgun (WGS) entry which is preliminary data.</text>
</comment>